<sequence>MRDCPRSPTMAPPLIPYPPFYSAMSTEEKVTPQVAKLKGPLKRGDFHAFMREIVSDEDVNDRAIDNVFDLFDKDSDNILSESETEAVNRIVISAINDIRTAFIVVDFQNDFVSGSLAIGKGGAKQNPVDALAPLNRLLTTTPSFNTIIYTLDWHPSNHISFYEHCRNSDRTLTHSDRQRKLKPFDTVTFETPPLRQVRGTSGSSPISTLYRCYTLDTVFKKDAKYIHKGFEVYVDSYSAFYNNNKTQRYTSTKVSKGQLNGVYRSDLERMLRSENIHAVFVCGLAHDICVAATAHDALDLGFLTAVVQDCR</sequence>
<dbReference type="WBParaSite" id="L893_g26790.t1">
    <property type="protein sequence ID" value="L893_g26790.t1"/>
    <property type="gene ID" value="L893_g26790"/>
</dbReference>
<keyword evidence="3" id="KW-0479">Metal-binding</keyword>
<evidence type="ECO:0000313" key="10">
    <source>
        <dbReference type="WBParaSite" id="L893_g26790.t1"/>
    </source>
</evidence>
<organism evidence="9 10">
    <name type="scientific">Steinernema glaseri</name>
    <dbReference type="NCBI Taxonomy" id="37863"/>
    <lineage>
        <taxon>Eukaryota</taxon>
        <taxon>Metazoa</taxon>
        <taxon>Ecdysozoa</taxon>
        <taxon>Nematoda</taxon>
        <taxon>Chromadorea</taxon>
        <taxon>Rhabditida</taxon>
        <taxon>Tylenchina</taxon>
        <taxon>Panagrolaimomorpha</taxon>
        <taxon>Strongyloidoidea</taxon>
        <taxon>Steinernematidae</taxon>
        <taxon>Steinernema</taxon>
    </lineage>
</organism>
<keyword evidence="4" id="KW-0378">Hydrolase</keyword>
<protein>
    <recommendedName>
        <fullName evidence="6">nicotinamidase</fullName>
        <ecNumber evidence="6">3.5.1.19</ecNumber>
    </recommendedName>
    <alternativeName>
        <fullName evidence="7">Nicotinamide deamidase</fullName>
    </alternativeName>
</protein>
<evidence type="ECO:0000256" key="1">
    <source>
        <dbReference type="ARBA" id="ARBA00006336"/>
    </source>
</evidence>
<evidence type="ECO:0000256" key="6">
    <source>
        <dbReference type="ARBA" id="ARBA00039017"/>
    </source>
</evidence>
<keyword evidence="2" id="KW-0662">Pyridine nucleotide biosynthesis</keyword>
<dbReference type="InterPro" id="IPR052347">
    <property type="entry name" value="Isochorismatase_Nicotinamidase"/>
</dbReference>
<dbReference type="GO" id="GO:0005509">
    <property type="term" value="F:calcium ion binding"/>
    <property type="evidence" value="ECO:0007669"/>
    <property type="project" value="InterPro"/>
</dbReference>
<dbReference type="PANTHER" id="PTHR11080:SF2">
    <property type="entry name" value="LD05707P"/>
    <property type="match status" value="1"/>
</dbReference>
<dbReference type="InterPro" id="IPR002048">
    <property type="entry name" value="EF_hand_dom"/>
</dbReference>
<evidence type="ECO:0000256" key="4">
    <source>
        <dbReference type="ARBA" id="ARBA00022801"/>
    </source>
</evidence>
<dbReference type="Gene3D" id="3.40.50.850">
    <property type="entry name" value="Isochorismatase-like"/>
    <property type="match status" value="1"/>
</dbReference>
<dbReference type="Proteomes" id="UP000095287">
    <property type="component" value="Unplaced"/>
</dbReference>
<accession>A0A1I7ZI77</accession>
<dbReference type="PROSITE" id="PS50222">
    <property type="entry name" value="EF_HAND_2"/>
    <property type="match status" value="1"/>
</dbReference>
<dbReference type="AlphaFoldDB" id="A0A1I7ZI77"/>
<evidence type="ECO:0000256" key="7">
    <source>
        <dbReference type="ARBA" id="ARBA00043224"/>
    </source>
</evidence>
<proteinExistence type="inferred from homology"/>
<comment type="pathway">
    <text evidence="5">Cofactor biosynthesis; nicotinate biosynthesis; nicotinate from nicotinamide: step 1/1.</text>
</comment>
<dbReference type="InterPro" id="IPR000868">
    <property type="entry name" value="Isochorismatase-like_dom"/>
</dbReference>
<dbReference type="InterPro" id="IPR036380">
    <property type="entry name" value="Isochorismatase-like_sf"/>
</dbReference>
<dbReference type="Pfam" id="PF00857">
    <property type="entry name" value="Isochorismatase"/>
    <property type="match status" value="1"/>
</dbReference>
<evidence type="ECO:0000256" key="2">
    <source>
        <dbReference type="ARBA" id="ARBA00022642"/>
    </source>
</evidence>
<reference evidence="10" key="1">
    <citation type="submission" date="2016-11" db="UniProtKB">
        <authorList>
            <consortium name="WormBaseParasite"/>
        </authorList>
    </citation>
    <scope>IDENTIFICATION</scope>
</reference>
<dbReference type="GO" id="GO:0008936">
    <property type="term" value="F:nicotinamidase activity"/>
    <property type="evidence" value="ECO:0007669"/>
    <property type="project" value="UniProtKB-EC"/>
</dbReference>
<feature type="domain" description="EF-hand" evidence="8">
    <location>
        <begin position="59"/>
        <end position="94"/>
    </location>
</feature>
<name>A0A1I7ZI77_9BILA</name>
<dbReference type="PANTHER" id="PTHR11080">
    <property type="entry name" value="PYRAZINAMIDASE/NICOTINAMIDASE"/>
    <property type="match status" value="1"/>
</dbReference>
<evidence type="ECO:0000256" key="3">
    <source>
        <dbReference type="ARBA" id="ARBA00022723"/>
    </source>
</evidence>
<comment type="similarity">
    <text evidence="1">Belongs to the isochorismatase family.</text>
</comment>
<dbReference type="GO" id="GO:0019363">
    <property type="term" value="P:pyridine nucleotide biosynthetic process"/>
    <property type="evidence" value="ECO:0007669"/>
    <property type="project" value="UniProtKB-KW"/>
</dbReference>
<evidence type="ECO:0000259" key="8">
    <source>
        <dbReference type="PROSITE" id="PS50222"/>
    </source>
</evidence>
<evidence type="ECO:0000313" key="9">
    <source>
        <dbReference type="Proteomes" id="UP000095287"/>
    </source>
</evidence>
<evidence type="ECO:0000256" key="5">
    <source>
        <dbReference type="ARBA" id="ARBA00037900"/>
    </source>
</evidence>
<dbReference type="SUPFAM" id="SSF52499">
    <property type="entry name" value="Isochorismatase-like hydrolases"/>
    <property type="match status" value="1"/>
</dbReference>
<dbReference type="EC" id="3.5.1.19" evidence="6"/>
<keyword evidence="9" id="KW-1185">Reference proteome</keyword>